<dbReference type="PANTHER" id="PTHR42785">
    <property type="entry name" value="DNA TOPOISOMERASE, TYPE IA, CORE"/>
    <property type="match status" value="1"/>
</dbReference>
<name>A0A1G6PUB3_9ACTN</name>
<evidence type="ECO:0000256" key="7">
    <source>
        <dbReference type="ARBA" id="ARBA00023235"/>
    </source>
</evidence>
<evidence type="ECO:0000256" key="5">
    <source>
        <dbReference type="ARBA" id="ARBA00023029"/>
    </source>
</evidence>
<reference evidence="12 13" key="1">
    <citation type="submission" date="2016-10" db="EMBL/GenBank/DDBJ databases">
        <authorList>
            <person name="de Groot N.N."/>
        </authorList>
    </citation>
    <scope>NUCLEOTIDE SEQUENCE [LARGE SCALE GENOMIC DNA]</scope>
    <source>
        <strain evidence="12 13">CGMCC 4.6858</strain>
    </source>
</reference>
<dbReference type="InterPro" id="IPR023405">
    <property type="entry name" value="Topo_IA_core_domain"/>
</dbReference>
<feature type="active site" description="O-(5'-phospho-DNA)-tyrosine intermediate" evidence="8">
    <location>
        <position position="326"/>
    </location>
</feature>
<comment type="similarity">
    <text evidence="2 8">Belongs to the type IA topoisomerase family.</text>
</comment>
<feature type="site" description="Interaction with DNA" evidence="8">
    <location>
        <position position="155"/>
    </location>
</feature>
<gene>
    <name evidence="8" type="primary">topA</name>
    <name evidence="12" type="ORF">SAMN05421872_104155</name>
</gene>
<dbReference type="GO" id="GO:0003677">
    <property type="term" value="F:DNA binding"/>
    <property type="evidence" value="ECO:0007669"/>
    <property type="project" value="UniProtKB-KW"/>
</dbReference>
<evidence type="ECO:0000256" key="8">
    <source>
        <dbReference type="HAMAP-Rule" id="MF_00952"/>
    </source>
</evidence>
<dbReference type="InterPro" id="IPR023406">
    <property type="entry name" value="Topo_IA_AS"/>
</dbReference>
<dbReference type="PROSITE" id="PS00396">
    <property type="entry name" value="TOPO_IA_1"/>
    <property type="match status" value="1"/>
</dbReference>
<dbReference type="SMART" id="SM00493">
    <property type="entry name" value="TOPRIM"/>
    <property type="match status" value="1"/>
</dbReference>
<feature type="domain" description="Topo IA-type catalytic" evidence="11">
    <location>
        <begin position="144"/>
        <end position="593"/>
    </location>
</feature>
<dbReference type="Gene3D" id="3.40.50.140">
    <property type="match status" value="1"/>
</dbReference>
<protein>
    <recommendedName>
        <fullName evidence="8">DNA topoisomerase 1</fullName>
        <ecNumber evidence="8">5.6.2.1</ecNumber>
    </recommendedName>
    <alternativeName>
        <fullName evidence="8">DNA topoisomerase I</fullName>
    </alternativeName>
</protein>
<dbReference type="InterPro" id="IPR003601">
    <property type="entry name" value="Topo_IA_2"/>
</dbReference>
<evidence type="ECO:0000256" key="2">
    <source>
        <dbReference type="ARBA" id="ARBA00009446"/>
    </source>
</evidence>
<dbReference type="EMBL" id="FMZM01000004">
    <property type="protein sequence ID" value="SDC83800.1"/>
    <property type="molecule type" value="Genomic_DNA"/>
</dbReference>
<dbReference type="NCBIfam" id="TIGR01051">
    <property type="entry name" value="topA_bact"/>
    <property type="match status" value="1"/>
</dbReference>
<dbReference type="SMART" id="SM00437">
    <property type="entry name" value="TOP1Ac"/>
    <property type="match status" value="1"/>
</dbReference>
<dbReference type="GO" id="GO:0006265">
    <property type="term" value="P:DNA topological change"/>
    <property type="evidence" value="ECO:0007669"/>
    <property type="project" value="UniProtKB-UniRule"/>
</dbReference>
<feature type="site" description="Interaction with DNA" evidence="8">
    <location>
        <position position="525"/>
    </location>
</feature>
<dbReference type="InterPro" id="IPR006171">
    <property type="entry name" value="TOPRIM_dom"/>
</dbReference>
<dbReference type="EC" id="5.6.2.1" evidence="8"/>
<keyword evidence="4" id="KW-0460">Magnesium</keyword>
<dbReference type="InterPro" id="IPR000380">
    <property type="entry name" value="Topo_IA"/>
</dbReference>
<dbReference type="PRINTS" id="PR00417">
    <property type="entry name" value="PRTPISMRASEI"/>
</dbReference>
<comment type="subunit">
    <text evidence="8">Monomer.</text>
</comment>
<evidence type="ECO:0000256" key="6">
    <source>
        <dbReference type="ARBA" id="ARBA00023125"/>
    </source>
</evidence>
<dbReference type="InterPro" id="IPR013826">
    <property type="entry name" value="Topo_IA_cen_sub3"/>
</dbReference>
<dbReference type="CDD" id="cd03363">
    <property type="entry name" value="TOPRIM_TopoIA_TopoI"/>
    <property type="match status" value="1"/>
</dbReference>
<dbReference type="PROSITE" id="PS52039">
    <property type="entry name" value="TOPO_IA_2"/>
    <property type="match status" value="1"/>
</dbReference>
<dbReference type="SMART" id="SM00436">
    <property type="entry name" value="TOP1Bc"/>
    <property type="match status" value="1"/>
</dbReference>
<dbReference type="InterPro" id="IPR005733">
    <property type="entry name" value="TopoI_bac-type"/>
</dbReference>
<keyword evidence="7 8" id="KW-0413">Isomerase</keyword>
<dbReference type="InterPro" id="IPR013824">
    <property type="entry name" value="Topo_IA_cen_sub1"/>
</dbReference>
<proteinExistence type="inferred from homology"/>
<evidence type="ECO:0000256" key="9">
    <source>
        <dbReference type="SAM" id="MobiDB-lite"/>
    </source>
</evidence>
<dbReference type="InterPro" id="IPR003602">
    <property type="entry name" value="Topo_IA_DNA-bd_dom"/>
</dbReference>
<evidence type="ECO:0000256" key="4">
    <source>
        <dbReference type="ARBA" id="ARBA00022842"/>
    </source>
</evidence>
<dbReference type="OrthoDB" id="9804262at2"/>
<accession>A0A1G6PUB3</accession>
<dbReference type="PROSITE" id="PS50880">
    <property type="entry name" value="TOPRIM"/>
    <property type="match status" value="1"/>
</dbReference>
<comment type="function">
    <text evidence="8">Releases the supercoiling and torsional tension of DNA, which is introduced during the DNA replication and transcription, by transiently cleaving and rejoining one strand of the DNA duplex. Introduces a single-strand break via transesterification at a target site in duplex DNA. The scissile phosphodiester is attacked by the catalytic tyrosine of the enzyme, resulting in the formation of a DNA-(5'-phosphotyrosyl)-enzyme intermediate and the expulsion of a 3'-OH DNA strand. The free DNA strand then undergoes passage around the unbroken strand, thus removing DNA supercoils. Finally, in the religation step, the DNA 3'-OH attacks the covalent intermediate to expel the active-site tyrosine and restore the DNA phosphodiester backbone.</text>
</comment>
<evidence type="ECO:0000313" key="13">
    <source>
        <dbReference type="Proteomes" id="UP000199034"/>
    </source>
</evidence>
<dbReference type="CDD" id="cd00186">
    <property type="entry name" value="TOP1Ac"/>
    <property type="match status" value="1"/>
</dbReference>
<dbReference type="SUPFAM" id="SSF56712">
    <property type="entry name" value="Prokaryotic type I DNA topoisomerase"/>
    <property type="match status" value="1"/>
</dbReference>
<feature type="site" description="Interaction with DNA" evidence="8">
    <location>
        <position position="158"/>
    </location>
</feature>
<dbReference type="InterPro" id="IPR013497">
    <property type="entry name" value="Topo_IA_cen"/>
</dbReference>
<dbReference type="Gene3D" id="1.10.460.10">
    <property type="entry name" value="Topoisomerase I, domain 2"/>
    <property type="match status" value="1"/>
</dbReference>
<organism evidence="12 13">
    <name type="scientific">Nocardioides lianchengensis</name>
    <dbReference type="NCBI Taxonomy" id="1045774"/>
    <lineage>
        <taxon>Bacteria</taxon>
        <taxon>Bacillati</taxon>
        <taxon>Actinomycetota</taxon>
        <taxon>Actinomycetes</taxon>
        <taxon>Propionibacteriales</taxon>
        <taxon>Nocardioidaceae</taxon>
        <taxon>Nocardioides</taxon>
    </lineage>
</organism>
<feature type="site" description="Interaction with DNA" evidence="8">
    <location>
        <position position="163"/>
    </location>
</feature>
<dbReference type="InterPro" id="IPR028612">
    <property type="entry name" value="Topoisom_1_IA"/>
</dbReference>
<dbReference type="AlphaFoldDB" id="A0A1G6PUB3"/>
<feature type="region of interest" description="Interaction with DNA" evidence="8">
    <location>
        <begin position="178"/>
        <end position="183"/>
    </location>
</feature>
<dbReference type="GO" id="GO:0046872">
    <property type="term" value="F:metal ion binding"/>
    <property type="evidence" value="ECO:0007669"/>
    <property type="project" value="UniProtKB-KW"/>
</dbReference>
<dbReference type="Gene3D" id="1.10.290.10">
    <property type="entry name" value="Topoisomerase I, domain 4"/>
    <property type="match status" value="1"/>
</dbReference>
<keyword evidence="13" id="KW-1185">Reference proteome</keyword>
<dbReference type="InterPro" id="IPR013825">
    <property type="entry name" value="Topo_IA_cen_sub2"/>
</dbReference>
<feature type="site" description="Interaction with DNA" evidence="8">
    <location>
        <position position="328"/>
    </location>
</feature>
<evidence type="ECO:0000256" key="3">
    <source>
        <dbReference type="ARBA" id="ARBA00022723"/>
    </source>
</evidence>
<feature type="domain" description="Toprim" evidence="10">
    <location>
        <begin position="3"/>
        <end position="128"/>
    </location>
</feature>
<evidence type="ECO:0000256" key="1">
    <source>
        <dbReference type="ARBA" id="ARBA00000213"/>
    </source>
</evidence>
<dbReference type="GO" id="GO:0003917">
    <property type="term" value="F:DNA topoisomerase type I (single strand cut, ATP-independent) activity"/>
    <property type="evidence" value="ECO:0007669"/>
    <property type="project" value="UniProtKB-UniRule"/>
</dbReference>
<sequence length="903" mass="98555">MAHKLVIVESPAKARTIGGYLGQGYVVESSIGHIRDLPQSAADTPAKIKDKPWGRLAVDVDHGFEPYYVVPRDKKAHIAKLKTLLKDADELYLATDEDREGEAIAWHLLDELKPKKGVPVHRMVFHEITKPAILAAVENPRQINDDLVEAQEARRILDRLYGYEVSPVLWKKVMSGLSAGRVQSVATRLVVDKERERMAFRVASYWDLEGTFDAGSKHEQRMFPAKLHSVDDVRVARGSDFGQDGQLKASANVVHLDRTRAEALASALQDTTYDVRSVESKPYRRSPYAPFRTTTLQQEAGRKLGMSASVAMSVAQRLYENGFITYMRTDSTTLSDSAVGAARAQVRELYGAEYVPDSPRVYASKVKNAQEAHEAIRPAGDTFRTPAQTGLTGDQFRLYELIWMRTVASQMKDAVGNSVTIRLGGAAATGEDVVFSASGRVITFHGFLKAYVEGTDDDSAKDDAQTRLPNLTQGDAVSAASVTANGHETKPPARYTEATLIKELEEREIGRPSTYASIIGTILNRGYVYKKGTALVPAWLAFSVTRLLEEHFPRQISYEFTAQMEDVLDEIAAGRKTRAEELAEFYFGSGDVEGLKKLVDELGDIDARELATFPVGGPDSGINLRVGRYGPYLEGPDDEGNPIGKRANVPDDLPPDELTLEKATELFANPAGEEIELGVHPESGLHVVAKNGRFGPYVTEVLPDDAPKSAKPRTGSLFKSMTLDTVSLEDAVKLLSLPRVVGAGEDGEEITAQNGRYGPYLKKGTDSRSLTSEDQLLTIGLDEALRIYAQPKQRGRAAAAAPLKELGNDPVSGQPVVVKAGRFGEYVTDGEYNATLRKEDSVESITLERAAELLEERRAKGPAKKAAKKGAKKAPAKKAAAKKTTAKKTTAKKTTKKAAAKKS</sequence>
<dbReference type="HAMAP" id="MF_00952">
    <property type="entry name" value="Topoisom_1_prok"/>
    <property type="match status" value="1"/>
</dbReference>
<dbReference type="STRING" id="1045774.SAMN05421872_104155"/>
<dbReference type="Gene3D" id="2.70.20.10">
    <property type="entry name" value="Topoisomerase I, domain 3"/>
    <property type="match status" value="1"/>
</dbReference>
<evidence type="ECO:0000259" key="10">
    <source>
        <dbReference type="PROSITE" id="PS50880"/>
    </source>
</evidence>
<dbReference type="Pfam" id="PF01131">
    <property type="entry name" value="Topoisom_bac"/>
    <property type="match status" value="1"/>
</dbReference>
<dbReference type="InterPro" id="IPR034149">
    <property type="entry name" value="TOPRIM_TopoI"/>
</dbReference>
<dbReference type="Proteomes" id="UP000199034">
    <property type="component" value="Unassembled WGS sequence"/>
</dbReference>
<feature type="site" description="Interaction with DNA" evidence="8">
    <location>
        <position position="33"/>
    </location>
</feature>
<feature type="region of interest" description="Disordered" evidence="9">
    <location>
        <begin position="855"/>
        <end position="903"/>
    </location>
</feature>
<feature type="site" description="Interaction with DNA" evidence="8">
    <location>
        <position position="154"/>
    </location>
</feature>
<evidence type="ECO:0000259" key="11">
    <source>
        <dbReference type="PROSITE" id="PS52039"/>
    </source>
</evidence>
<comment type="catalytic activity">
    <reaction evidence="1 8">
        <text>ATP-independent breakage of single-stranded DNA, followed by passage and rejoining.</text>
        <dbReference type="EC" id="5.6.2.1"/>
    </reaction>
</comment>
<feature type="site" description="Interaction with DNA" evidence="8">
    <location>
        <position position="170"/>
    </location>
</feature>
<dbReference type="PANTHER" id="PTHR42785:SF1">
    <property type="entry name" value="DNA TOPOISOMERASE"/>
    <property type="match status" value="1"/>
</dbReference>
<dbReference type="Pfam" id="PF01751">
    <property type="entry name" value="Toprim"/>
    <property type="match status" value="1"/>
</dbReference>
<feature type="compositionally biased region" description="Basic residues" evidence="9">
    <location>
        <begin position="860"/>
        <end position="903"/>
    </location>
</feature>
<keyword evidence="5 8" id="KW-0799">Topoisomerase</keyword>
<dbReference type="RefSeq" id="WP_090853949.1">
    <property type="nucleotide sequence ID" value="NZ_FMZM01000004.1"/>
</dbReference>
<keyword evidence="6 8" id="KW-0238">DNA-binding</keyword>
<keyword evidence="3" id="KW-0479">Metal-binding</keyword>
<dbReference type="Pfam" id="PF13368">
    <property type="entry name" value="Toprim_C_rpt"/>
    <property type="match status" value="4"/>
</dbReference>
<evidence type="ECO:0000313" key="12">
    <source>
        <dbReference type="EMBL" id="SDC83800.1"/>
    </source>
</evidence>
<dbReference type="InterPro" id="IPR025589">
    <property type="entry name" value="Toprim_C_rpt"/>
</dbReference>